<dbReference type="RefSeq" id="WP_226763181.1">
    <property type="nucleotide sequence ID" value="NZ_JAJAWG010000001.1"/>
</dbReference>
<accession>A0ABS8BIE8</accession>
<reference evidence="1 2" key="1">
    <citation type="submission" date="2021-10" db="EMBL/GenBank/DDBJ databases">
        <authorList>
            <person name="Chen M."/>
        </authorList>
    </citation>
    <scope>NUCLEOTIDE SEQUENCE [LARGE SCALE GENOMIC DNA]</scope>
    <source>
        <strain evidence="1 2">H3-26</strain>
    </source>
</reference>
<evidence type="ECO:0000313" key="2">
    <source>
        <dbReference type="Proteomes" id="UP001198034"/>
    </source>
</evidence>
<dbReference type="Proteomes" id="UP001198034">
    <property type="component" value="Unassembled WGS sequence"/>
</dbReference>
<gene>
    <name evidence="1" type="ORF">LG219_03710</name>
</gene>
<name>A0ABS8BIE8_9NEIS</name>
<evidence type="ECO:0000313" key="1">
    <source>
        <dbReference type="EMBL" id="MCB5195397.1"/>
    </source>
</evidence>
<organism evidence="1 2">
    <name type="scientific">Deefgea salmonis</name>
    <dbReference type="NCBI Taxonomy" id="2875502"/>
    <lineage>
        <taxon>Bacteria</taxon>
        <taxon>Pseudomonadati</taxon>
        <taxon>Pseudomonadota</taxon>
        <taxon>Betaproteobacteria</taxon>
        <taxon>Neisseriales</taxon>
        <taxon>Chitinibacteraceae</taxon>
        <taxon>Deefgea</taxon>
    </lineage>
</organism>
<comment type="caution">
    <text evidence="1">The sequence shown here is derived from an EMBL/GenBank/DDBJ whole genome shotgun (WGS) entry which is preliminary data.</text>
</comment>
<keyword evidence="2" id="KW-1185">Reference proteome</keyword>
<dbReference type="EMBL" id="JAJAWG010000001">
    <property type="protein sequence ID" value="MCB5195397.1"/>
    <property type="molecule type" value="Genomic_DNA"/>
</dbReference>
<sequence length="52" mass="6076">MHLRSMWSMCGQGLLKVGEGISEQLHVQPAVLAHRRLHRGRFVWPQSKKNKR</sequence>
<protein>
    <submittedName>
        <fullName evidence="1">Transposase</fullName>
    </submittedName>
</protein>
<proteinExistence type="predicted"/>